<dbReference type="PANTHER" id="PTHR43639">
    <property type="entry name" value="OXIDOREDUCTASE, SHORT-CHAIN DEHYDROGENASE/REDUCTASE FAMILY (AFU_ORTHOLOGUE AFUA_5G02870)"/>
    <property type="match status" value="1"/>
</dbReference>
<evidence type="ECO:0000313" key="5">
    <source>
        <dbReference type="Proteomes" id="UP000320095"/>
    </source>
</evidence>
<dbReference type="InterPro" id="IPR057326">
    <property type="entry name" value="KR_dom"/>
</dbReference>
<evidence type="ECO:0000256" key="1">
    <source>
        <dbReference type="ARBA" id="ARBA00006484"/>
    </source>
</evidence>
<evidence type="ECO:0000259" key="3">
    <source>
        <dbReference type="SMART" id="SM00822"/>
    </source>
</evidence>
<dbReference type="PRINTS" id="PR00081">
    <property type="entry name" value="GDHRDH"/>
</dbReference>
<keyword evidence="5" id="KW-1185">Reference proteome</keyword>
<organism evidence="4 5">
    <name type="scientific">Mycolicibacterium hodleri</name>
    <dbReference type="NCBI Taxonomy" id="49897"/>
    <lineage>
        <taxon>Bacteria</taxon>
        <taxon>Bacillati</taxon>
        <taxon>Actinomycetota</taxon>
        <taxon>Actinomycetes</taxon>
        <taxon>Mycobacteriales</taxon>
        <taxon>Mycobacteriaceae</taxon>
        <taxon>Mycolicibacterium</taxon>
    </lineage>
</organism>
<dbReference type="GO" id="GO:0016491">
    <property type="term" value="F:oxidoreductase activity"/>
    <property type="evidence" value="ECO:0007669"/>
    <property type="project" value="UniProtKB-KW"/>
</dbReference>
<comment type="caution">
    <text evidence="4">The sequence shown here is derived from an EMBL/GenBank/DDBJ whole genome shotgun (WGS) entry which is preliminary data.</text>
</comment>
<name>A0A502DLB6_9MYCO</name>
<dbReference type="PANTHER" id="PTHR43639:SF1">
    <property type="entry name" value="SHORT-CHAIN DEHYDROGENASE_REDUCTASE FAMILY PROTEIN"/>
    <property type="match status" value="1"/>
</dbReference>
<dbReference type="Proteomes" id="UP000320095">
    <property type="component" value="Unassembled WGS sequence"/>
</dbReference>
<feature type="domain" description="Ketoreductase" evidence="3">
    <location>
        <begin position="10"/>
        <end position="188"/>
    </location>
</feature>
<evidence type="ECO:0000313" key="4">
    <source>
        <dbReference type="EMBL" id="TPG25582.1"/>
    </source>
</evidence>
<dbReference type="PROSITE" id="PS00061">
    <property type="entry name" value="ADH_SHORT"/>
    <property type="match status" value="1"/>
</dbReference>
<dbReference type="RefSeq" id="WP_140699947.1">
    <property type="nucleotide sequence ID" value="NZ_RCZG01000026.1"/>
</dbReference>
<sequence>MAPSLRLDGKRALVTGGGRGIGAAIARRLAAEGATVAVNYRADQRSAQALVDELLADGHRAAAFQADVSEAGQNGDLVQQVVSTFGGLDLLASNAGVEHFGALESITAADFHRVFQSNVAGQLFATQAAAAAMDPGGRILLTSSVSARIAVHHHTLYAASKAAVSAMALNLAPELAERGIAINAIAPGGTATDMAAEHGSNYTPPALSDADPTAILKSMNALGRLAHPDEIAAVASFLLSPDASYLTGATIDAAGGWI</sequence>
<keyword evidence="2" id="KW-0560">Oxidoreductase</keyword>
<gene>
    <name evidence="4" type="ORF">EAH80_30160</name>
</gene>
<dbReference type="InterPro" id="IPR036291">
    <property type="entry name" value="NAD(P)-bd_dom_sf"/>
</dbReference>
<dbReference type="AlphaFoldDB" id="A0A502DLB6"/>
<dbReference type="InterPro" id="IPR020904">
    <property type="entry name" value="Sc_DH/Rdtase_CS"/>
</dbReference>
<dbReference type="FunFam" id="3.40.50.720:FF:000084">
    <property type="entry name" value="Short-chain dehydrogenase reductase"/>
    <property type="match status" value="1"/>
</dbReference>
<dbReference type="Pfam" id="PF13561">
    <property type="entry name" value="adh_short_C2"/>
    <property type="match status" value="1"/>
</dbReference>
<dbReference type="SMART" id="SM00822">
    <property type="entry name" value="PKS_KR"/>
    <property type="match status" value="1"/>
</dbReference>
<protein>
    <submittedName>
        <fullName evidence="4">SDR family oxidoreductase</fullName>
    </submittedName>
</protein>
<dbReference type="Gene3D" id="3.40.50.720">
    <property type="entry name" value="NAD(P)-binding Rossmann-like Domain"/>
    <property type="match status" value="1"/>
</dbReference>
<dbReference type="InterPro" id="IPR002347">
    <property type="entry name" value="SDR_fam"/>
</dbReference>
<dbReference type="PRINTS" id="PR00080">
    <property type="entry name" value="SDRFAMILY"/>
</dbReference>
<accession>A0A502DLB6</accession>
<evidence type="ECO:0000256" key="2">
    <source>
        <dbReference type="ARBA" id="ARBA00023002"/>
    </source>
</evidence>
<dbReference type="SUPFAM" id="SSF51735">
    <property type="entry name" value="NAD(P)-binding Rossmann-fold domains"/>
    <property type="match status" value="1"/>
</dbReference>
<dbReference type="EMBL" id="RCZG01000026">
    <property type="protein sequence ID" value="TPG25582.1"/>
    <property type="molecule type" value="Genomic_DNA"/>
</dbReference>
<proteinExistence type="inferred from homology"/>
<reference evidence="4 5" key="1">
    <citation type="journal article" date="2019" name="Environ. Microbiol.">
        <title>Species interactions and distinct microbial communities in high Arctic permafrost affected cryosols are associated with the CH4 and CO2 gas fluxes.</title>
        <authorList>
            <person name="Altshuler I."/>
            <person name="Hamel J."/>
            <person name="Turney S."/>
            <person name="Magnuson E."/>
            <person name="Levesque R."/>
            <person name="Greer C."/>
            <person name="Whyte L.G."/>
        </authorList>
    </citation>
    <scope>NUCLEOTIDE SEQUENCE [LARGE SCALE GENOMIC DNA]</scope>
    <source>
        <strain evidence="4 5">S5.20</strain>
    </source>
</reference>
<comment type="similarity">
    <text evidence="1">Belongs to the short-chain dehydrogenases/reductases (SDR) family.</text>
</comment>
<dbReference type="OrthoDB" id="154414at2"/>